<feature type="compositionally biased region" description="Acidic residues" evidence="1">
    <location>
        <begin position="1"/>
        <end position="10"/>
    </location>
</feature>
<feature type="compositionally biased region" description="Acidic residues" evidence="1">
    <location>
        <begin position="103"/>
        <end position="121"/>
    </location>
</feature>
<feature type="compositionally biased region" description="Acidic residues" evidence="1">
    <location>
        <begin position="208"/>
        <end position="235"/>
    </location>
</feature>
<dbReference type="AlphaFoldDB" id="A0AAW2Z0R6"/>
<feature type="region of interest" description="Disordered" evidence="1">
    <location>
        <begin position="418"/>
        <end position="479"/>
    </location>
</feature>
<feature type="compositionally biased region" description="Acidic residues" evidence="1">
    <location>
        <begin position="152"/>
        <end position="165"/>
    </location>
</feature>
<feature type="compositionally biased region" description="Low complexity" evidence="1">
    <location>
        <begin position="440"/>
        <end position="455"/>
    </location>
</feature>
<evidence type="ECO:0000313" key="2">
    <source>
        <dbReference type="EMBL" id="KAL0482549.1"/>
    </source>
</evidence>
<protein>
    <submittedName>
        <fullName evidence="2">Uncharacterized protein</fullName>
    </submittedName>
</protein>
<feature type="compositionally biased region" description="Polar residues" evidence="1">
    <location>
        <begin position="421"/>
        <end position="433"/>
    </location>
</feature>
<comment type="caution">
    <text evidence="2">The sequence shown here is derived from an EMBL/GenBank/DDBJ whole genome shotgun (WGS) entry which is preliminary data.</text>
</comment>
<evidence type="ECO:0000256" key="1">
    <source>
        <dbReference type="SAM" id="MobiDB-lite"/>
    </source>
</evidence>
<reference evidence="2 3" key="1">
    <citation type="submission" date="2024-03" db="EMBL/GenBank/DDBJ databases">
        <title>The Acrasis kona genome and developmental transcriptomes reveal deep origins of eukaryotic multicellular pathways.</title>
        <authorList>
            <person name="Sheikh S."/>
            <person name="Fu C.-J."/>
            <person name="Brown M.W."/>
            <person name="Baldauf S.L."/>
        </authorList>
    </citation>
    <scope>NUCLEOTIDE SEQUENCE [LARGE SCALE GENOMIC DNA]</scope>
    <source>
        <strain evidence="2 3">ATCC MYA-3509</strain>
    </source>
</reference>
<evidence type="ECO:0000313" key="3">
    <source>
        <dbReference type="Proteomes" id="UP001431209"/>
    </source>
</evidence>
<feature type="region of interest" description="Disordered" evidence="1">
    <location>
        <begin position="143"/>
        <end position="167"/>
    </location>
</feature>
<feature type="region of interest" description="Disordered" evidence="1">
    <location>
        <begin position="206"/>
        <end position="252"/>
    </location>
</feature>
<keyword evidence="3" id="KW-1185">Reference proteome</keyword>
<proteinExistence type="predicted"/>
<dbReference type="EMBL" id="JAOPGA020000870">
    <property type="protein sequence ID" value="KAL0482549.1"/>
    <property type="molecule type" value="Genomic_DNA"/>
</dbReference>
<sequence>MEEDFAELTQDDLVHFDEETQTQRTTNLQETQDITYSQLDAANVLDLMENGIPTEHSQDQEQDNEITSSQADTLDVLALMDRGIPESLLNPDPSTQDDVSASEGEEDEDDEEEEPEQTEEDKESKKIRRMKLLKAMGYITSKTSKRSNHEYLEEECEEGEEDEEGNFIRTEVLDDDEANINEEQMLAEMGDFLALEEDDIEHIKAPIVEEDDYGNISDDEESDDEVVILSDDEDGQTQSLRQQHKRQNQSSPTLNIKKRVVDPEAQKKIMETNKLLNYSIFSKRAALNISKIQSLSDNNSKTFQANHQEKENLLFNDPDQKKMESKMIQRYKEIQQKRRAEKKKRLQDSSEDAQSSLVLLSSQESLSPVFSSSFQTSDWTTAIKNNAPVRGSFLKTAKKCNPDQIERLAKMKAMQKCISGNVPNSSGKSSLFSFNKPKSKAVAASKKTASNKSVVGTKRKKARKSTSEDGPAKKKKTNV</sequence>
<dbReference type="Proteomes" id="UP001431209">
    <property type="component" value="Unassembled WGS sequence"/>
</dbReference>
<gene>
    <name evidence="2" type="ORF">AKO1_014446</name>
</gene>
<feature type="region of interest" description="Disordered" evidence="1">
    <location>
        <begin position="1"/>
        <end position="31"/>
    </location>
</feature>
<feature type="region of interest" description="Disordered" evidence="1">
    <location>
        <begin position="47"/>
        <end position="128"/>
    </location>
</feature>
<organism evidence="2 3">
    <name type="scientific">Acrasis kona</name>
    <dbReference type="NCBI Taxonomy" id="1008807"/>
    <lineage>
        <taxon>Eukaryota</taxon>
        <taxon>Discoba</taxon>
        <taxon>Heterolobosea</taxon>
        <taxon>Tetramitia</taxon>
        <taxon>Eutetramitia</taxon>
        <taxon>Acrasidae</taxon>
        <taxon>Acrasis</taxon>
    </lineage>
</organism>
<name>A0AAW2Z0R6_9EUKA</name>
<feature type="compositionally biased region" description="Polar residues" evidence="1">
    <location>
        <begin position="22"/>
        <end position="31"/>
    </location>
</feature>
<accession>A0AAW2Z0R6</accession>